<dbReference type="PANTHER" id="PTHR11699">
    <property type="entry name" value="ALDEHYDE DEHYDROGENASE-RELATED"/>
    <property type="match status" value="1"/>
</dbReference>
<dbReference type="SUPFAM" id="SSF53720">
    <property type="entry name" value="ALDH-like"/>
    <property type="match status" value="1"/>
</dbReference>
<dbReference type="Proteomes" id="UP000283269">
    <property type="component" value="Unassembled WGS sequence"/>
</dbReference>
<dbReference type="OrthoDB" id="310895at2759"/>
<dbReference type="InterPro" id="IPR015590">
    <property type="entry name" value="Aldehyde_DH_dom"/>
</dbReference>
<dbReference type="FunFam" id="3.40.605.10:FF:000001">
    <property type="entry name" value="Aldehyde dehydrogenase 1"/>
    <property type="match status" value="1"/>
</dbReference>
<gene>
    <name evidence="6" type="ORF">CVT25_000949</name>
</gene>
<dbReference type="InterPro" id="IPR016162">
    <property type="entry name" value="Ald_DH_N"/>
</dbReference>
<dbReference type="FunFam" id="3.40.309.10:FF:000012">
    <property type="entry name" value="Betaine aldehyde dehydrogenase"/>
    <property type="match status" value="1"/>
</dbReference>
<dbReference type="AlphaFoldDB" id="A0A409XS33"/>
<dbReference type="STRING" id="93625.A0A409XS33"/>
<feature type="domain" description="Aldehyde dehydrogenase" evidence="5">
    <location>
        <begin position="15"/>
        <end position="472"/>
    </location>
</feature>
<organism evidence="6 7">
    <name type="scientific">Psilocybe cyanescens</name>
    <dbReference type="NCBI Taxonomy" id="93625"/>
    <lineage>
        <taxon>Eukaryota</taxon>
        <taxon>Fungi</taxon>
        <taxon>Dikarya</taxon>
        <taxon>Basidiomycota</taxon>
        <taxon>Agaricomycotina</taxon>
        <taxon>Agaricomycetes</taxon>
        <taxon>Agaricomycetidae</taxon>
        <taxon>Agaricales</taxon>
        <taxon>Agaricineae</taxon>
        <taxon>Strophariaceae</taxon>
        <taxon>Psilocybe</taxon>
    </lineage>
</organism>
<dbReference type="InterPro" id="IPR029510">
    <property type="entry name" value="Ald_DH_CS_GLU"/>
</dbReference>
<dbReference type="PROSITE" id="PS00687">
    <property type="entry name" value="ALDEHYDE_DEHYDR_GLU"/>
    <property type="match status" value="1"/>
</dbReference>
<dbReference type="GO" id="GO:0016620">
    <property type="term" value="F:oxidoreductase activity, acting on the aldehyde or oxo group of donors, NAD or NADP as acceptor"/>
    <property type="evidence" value="ECO:0007669"/>
    <property type="project" value="InterPro"/>
</dbReference>
<dbReference type="InterPro" id="IPR016161">
    <property type="entry name" value="Ald_DH/histidinol_DH"/>
</dbReference>
<evidence type="ECO:0000256" key="4">
    <source>
        <dbReference type="RuleBase" id="RU003345"/>
    </source>
</evidence>
<keyword evidence="7" id="KW-1185">Reference proteome</keyword>
<comment type="caution">
    <text evidence="6">The sequence shown here is derived from an EMBL/GenBank/DDBJ whole genome shotgun (WGS) entry which is preliminary data.</text>
</comment>
<dbReference type="Gene3D" id="3.40.309.10">
    <property type="entry name" value="Aldehyde Dehydrogenase, Chain A, domain 2"/>
    <property type="match status" value="1"/>
</dbReference>
<sequence length="475" mass="50677">MSIQLEERLFIAGKFVEGSGERLSVINPATKETIASVHIAGPKEVDAAVDAAEKAWPAWADGDPSTRAKAMHKLANLVEENVESLALAQTMEMGKPLPQSIMEVYGVAYVYRYFAGAADKVHGKTSLNVPGFLGLEIRQPYGVTAGIIPWNGPLIMVAWKTAPALATGNASIIKTSEKSPLSALLFASLIAKAGIPDGVLSILSGARETGELLASHMKIRKISFTGSPVAGRAVAQAAARSNLKTCTLELGGKSPVIVFNDCDIEDAVTRVLGGFNQNAGQICVAGTRVYVQDGIFDQFAQKLAASTEKYSIGDPLQQATSSGPQVDSLQHKRILDYIEIGKKEGGKILTGGLAGDERGYYVKPTIFTDVHDQATINQEEIFGPVVILHKFSSEEEVLKRANDTEYGLAAYVFTKDISRAIRFAKALEAGQVGVNTTGNAHPDLAFGGWKGSGIGRDLGDHAIDAYTEVKTIFIR</sequence>
<name>A0A409XS33_PSICY</name>
<reference evidence="6 7" key="1">
    <citation type="journal article" date="2018" name="Evol. Lett.">
        <title>Horizontal gene cluster transfer increased hallucinogenic mushroom diversity.</title>
        <authorList>
            <person name="Reynolds H.T."/>
            <person name="Vijayakumar V."/>
            <person name="Gluck-Thaler E."/>
            <person name="Korotkin H.B."/>
            <person name="Matheny P.B."/>
            <person name="Slot J.C."/>
        </authorList>
    </citation>
    <scope>NUCLEOTIDE SEQUENCE [LARGE SCALE GENOMIC DNA]</scope>
    <source>
        <strain evidence="6 7">2631</strain>
    </source>
</reference>
<evidence type="ECO:0000256" key="1">
    <source>
        <dbReference type="ARBA" id="ARBA00009986"/>
    </source>
</evidence>
<evidence type="ECO:0000313" key="7">
    <source>
        <dbReference type="Proteomes" id="UP000283269"/>
    </source>
</evidence>
<evidence type="ECO:0000256" key="2">
    <source>
        <dbReference type="ARBA" id="ARBA00023002"/>
    </source>
</evidence>
<comment type="similarity">
    <text evidence="1 4">Belongs to the aldehyde dehydrogenase family.</text>
</comment>
<dbReference type="EMBL" id="NHYD01000674">
    <property type="protein sequence ID" value="PPQ93615.1"/>
    <property type="molecule type" value="Genomic_DNA"/>
</dbReference>
<protein>
    <recommendedName>
        <fullName evidence="5">Aldehyde dehydrogenase domain-containing protein</fullName>
    </recommendedName>
</protein>
<proteinExistence type="inferred from homology"/>
<evidence type="ECO:0000313" key="6">
    <source>
        <dbReference type="EMBL" id="PPQ93615.1"/>
    </source>
</evidence>
<dbReference type="InterPro" id="IPR016163">
    <property type="entry name" value="Ald_DH_C"/>
</dbReference>
<feature type="active site" evidence="3">
    <location>
        <position position="249"/>
    </location>
</feature>
<evidence type="ECO:0000259" key="5">
    <source>
        <dbReference type="Pfam" id="PF00171"/>
    </source>
</evidence>
<dbReference type="Pfam" id="PF00171">
    <property type="entry name" value="Aldedh"/>
    <property type="match status" value="1"/>
</dbReference>
<dbReference type="Gene3D" id="3.40.605.10">
    <property type="entry name" value="Aldehyde Dehydrogenase, Chain A, domain 1"/>
    <property type="match status" value="1"/>
</dbReference>
<evidence type="ECO:0000256" key="3">
    <source>
        <dbReference type="PROSITE-ProRule" id="PRU10007"/>
    </source>
</evidence>
<dbReference type="InParanoid" id="A0A409XS33"/>
<accession>A0A409XS33</accession>
<keyword evidence="2 4" id="KW-0560">Oxidoreductase</keyword>